<dbReference type="AlphaFoldDB" id="A0A6N2X0Y2"/>
<dbReference type="EMBL" id="CACRTF010000017">
    <property type="protein sequence ID" value="VYT47617.1"/>
    <property type="molecule type" value="Genomic_DNA"/>
</dbReference>
<gene>
    <name evidence="2" type="ORF">CBLFYP116_04224</name>
</gene>
<name>A0A6N2X0Y2_9FIRM</name>
<sequence>MAKFFGKIGYAISKDVRPGVWDGEITEREYFGDLIRNTSRYQTSNKLNDDINISNEISIVADPFAYQNFHAMRYVEFMGAKWKDQWDAFYEKETSDMEATNAFWKDQWSKWFSTQTEEIQKSYLAWEKQWNDWYAAQTADMQETSAYWKQLWATWFNEYTNNNTSEMAAWRENAQALFDEWFQQLKDTLSKDVEANLANQILELQKRTSILEEIVEGIRTEFTVYNNLYDNGYENYDNLLDSSEGTIIDSNVDPIVARAYSSSLILDSNGQPIDGRVIFCIR</sequence>
<proteinExistence type="predicted"/>
<dbReference type="Pfam" id="PF23911">
    <property type="entry name" value="DUF7253"/>
    <property type="match status" value="1"/>
</dbReference>
<dbReference type="RefSeq" id="WP_156703767.1">
    <property type="nucleotide sequence ID" value="NZ_CACRTF010000017.1"/>
</dbReference>
<feature type="domain" description="DUF7253" evidence="1">
    <location>
        <begin position="1"/>
        <end position="83"/>
    </location>
</feature>
<protein>
    <recommendedName>
        <fullName evidence="1">DUF7253 domain-containing protein</fullName>
    </recommendedName>
</protein>
<evidence type="ECO:0000313" key="2">
    <source>
        <dbReference type="EMBL" id="VYT47617.1"/>
    </source>
</evidence>
<evidence type="ECO:0000259" key="1">
    <source>
        <dbReference type="Pfam" id="PF23911"/>
    </source>
</evidence>
<accession>A0A6N2X0Y2</accession>
<dbReference type="InterPro" id="IPR055677">
    <property type="entry name" value="DUF7253"/>
</dbReference>
<reference evidence="2" key="1">
    <citation type="submission" date="2019-11" db="EMBL/GenBank/DDBJ databases">
        <authorList>
            <person name="Feng L."/>
        </authorList>
    </citation>
    <scope>NUCLEOTIDE SEQUENCE</scope>
    <source>
        <strain evidence="2">CbolteaeLFYP116</strain>
    </source>
</reference>
<organism evidence="2">
    <name type="scientific">Enterocloster bolteae</name>
    <dbReference type="NCBI Taxonomy" id="208479"/>
    <lineage>
        <taxon>Bacteria</taxon>
        <taxon>Bacillati</taxon>
        <taxon>Bacillota</taxon>
        <taxon>Clostridia</taxon>
        <taxon>Lachnospirales</taxon>
        <taxon>Lachnospiraceae</taxon>
        <taxon>Enterocloster</taxon>
    </lineage>
</organism>